<sequence length="473" mass="53586">MSVLRLLKLFPSRCVMSKPSALTQEVPLKQYQRCFADTPKRDPTNQVMVHGTEDEARVRVRRARPADSPKVIRFMRENARLAWPGLVSSSNTPNKIILSDYVARILAQGHTLLAEQQVEKRGWSQIRGLALSTSVCPWDAMVLEKWANCMQCTSTRKLMLFTAHCLRAPSLHDKYKVHNILQVILLVPPGTPKCSEVIQMLARNSIKRGREIGSPLMRFDVTEDSVAKALNGLQLKKEYEFNYEVLPNVIKIYSTDINKGGENAHHNGKIITVLHCGRTEQFFNKCIVMELKLLALGLLHFAVANPTNNLQSLQDMQMVDDTLSVGTYVRAVRATAPEDFKKTYERESDGVIGYSRKKSGGGKKGYQHFDSYHKKAGDNYELETEDSYGKDEEGQEGAHSHRNERKEKPRERKPKADEEDAERVKDERPDIDHEELKEGAPDGNGGVEAHGHDPNDYILPEKYTYGSGEEYDF</sequence>
<dbReference type="AlphaFoldDB" id="A0A8S4RH44"/>
<reference evidence="2" key="1">
    <citation type="submission" date="2022-03" db="EMBL/GenBank/DDBJ databases">
        <authorList>
            <person name="Lindestad O."/>
        </authorList>
    </citation>
    <scope>NUCLEOTIDE SEQUENCE</scope>
</reference>
<proteinExistence type="predicted"/>
<evidence type="ECO:0000313" key="2">
    <source>
        <dbReference type="EMBL" id="CAH2236645.1"/>
    </source>
</evidence>
<organism evidence="2 3">
    <name type="scientific">Pararge aegeria aegeria</name>
    <dbReference type="NCBI Taxonomy" id="348720"/>
    <lineage>
        <taxon>Eukaryota</taxon>
        <taxon>Metazoa</taxon>
        <taxon>Ecdysozoa</taxon>
        <taxon>Arthropoda</taxon>
        <taxon>Hexapoda</taxon>
        <taxon>Insecta</taxon>
        <taxon>Pterygota</taxon>
        <taxon>Neoptera</taxon>
        <taxon>Endopterygota</taxon>
        <taxon>Lepidoptera</taxon>
        <taxon>Glossata</taxon>
        <taxon>Ditrysia</taxon>
        <taxon>Papilionoidea</taxon>
        <taxon>Nymphalidae</taxon>
        <taxon>Satyrinae</taxon>
        <taxon>Satyrini</taxon>
        <taxon>Parargina</taxon>
        <taxon>Pararge</taxon>
    </lineage>
</organism>
<evidence type="ECO:0000313" key="3">
    <source>
        <dbReference type="Proteomes" id="UP000838756"/>
    </source>
</evidence>
<evidence type="ECO:0000256" key="1">
    <source>
        <dbReference type="SAM" id="MobiDB-lite"/>
    </source>
</evidence>
<name>A0A8S4RH44_9NEOP</name>
<accession>A0A8S4RH44</accession>
<protein>
    <submittedName>
        <fullName evidence="2">Jg16476 protein</fullName>
    </submittedName>
</protein>
<dbReference type="EMBL" id="CAKXAJ010025216">
    <property type="protein sequence ID" value="CAH2236645.1"/>
    <property type="molecule type" value="Genomic_DNA"/>
</dbReference>
<dbReference type="OrthoDB" id="8193799at2759"/>
<dbReference type="Proteomes" id="UP000838756">
    <property type="component" value="Unassembled WGS sequence"/>
</dbReference>
<dbReference type="Gene3D" id="3.40.630.30">
    <property type="match status" value="1"/>
</dbReference>
<feature type="compositionally biased region" description="Basic and acidic residues" evidence="1">
    <location>
        <begin position="387"/>
        <end position="440"/>
    </location>
</feature>
<feature type="region of interest" description="Disordered" evidence="1">
    <location>
        <begin position="377"/>
        <end position="473"/>
    </location>
</feature>
<keyword evidence="3" id="KW-1185">Reference proteome</keyword>
<gene>
    <name evidence="2" type="primary">jg16476</name>
    <name evidence="2" type="ORF">PAEG_LOCUS14002</name>
</gene>
<comment type="caution">
    <text evidence="2">The sequence shown here is derived from an EMBL/GenBank/DDBJ whole genome shotgun (WGS) entry which is preliminary data.</text>
</comment>